<dbReference type="RefSeq" id="WP_282583481.1">
    <property type="nucleotide sequence ID" value="NZ_JAMOIM010000002.1"/>
</dbReference>
<feature type="chain" id="PRO_5041448468" evidence="1">
    <location>
        <begin position="22"/>
        <end position="176"/>
    </location>
</feature>
<accession>A0AA41YRA2</accession>
<comment type="caution">
    <text evidence="2">The sequence shown here is derived from an EMBL/GenBank/DDBJ whole genome shotgun (WGS) entry which is preliminary data.</text>
</comment>
<reference evidence="2" key="1">
    <citation type="submission" date="2022-05" db="EMBL/GenBank/DDBJ databases">
        <authorList>
            <person name="Pankratov T."/>
        </authorList>
    </citation>
    <scope>NUCLEOTIDE SEQUENCE</scope>
    <source>
        <strain evidence="2">BP6-180914</strain>
    </source>
</reference>
<evidence type="ECO:0000313" key="2">
    <source>
        <dbReference type="EMBL" id="MCW6507109.1"/>
    </source>
</evidence>
<organism evidence="2 3">
    <name type="scientific">Lichenifustis flavocetrariae</name>
    <dbReference type="NCBI Taxonomy" id="2949735"/>
    <lineage>
        <taxon>Bacteria</taxon>
        <taxon>Pseudomonadati</taxon>
        <taxon>Pseudomonadota</taxon>
        <taxon>Alphaproteobacteria</taxon>
        <taxon>Hyphomicrobiales</taxon>
        <taxon>Lichenihabitantaceae</taxon>
        <taxon>Lichenifustis</taxon>
    </lineage>
</organism>
<evidence type="ECO:0000256" key="1">
    <source>
        <dbReference type="SAM" id="SignalP"/>
    </source>
</evidence>
<sequence length="176" mass="18784">MQLRCSALAFLVILLPWAAQAQGTSSTEIIRGLCQKDGCAEFAILEKTPVAPGPDGQLFKTKVETFHASSQGRASQGEESGFVYCSATRPAVISVQPDRPATAFMLAPDEQSPAWAQRSSVNFFAIYFAVCHGPEAGRAAAKGRAGVAHSFAYHVPLTASRQISLEHAEDILKPPP</sequence>
<name>A0AA41YRA2_9HYPH</name>
<dbReference type="EMBL" id="JAMOIM010000002">
    <property type="protein sequence ID" value="MCW6507109.1"/>
    <property type="molecule type" value="Genomic_DNA"/>
</dbReference>
<dbReference type="AlphaFoldDB" id="A0AA41YRA2"/>
<feature type="signal peptide" evidence="1">
    <location>
        <begin position="1"/>
        <end position="21"/>
    </location>
</feature>
<gene>
    <name evidence="2" type="ORF">M8523_03645</name>
</gene>
<keyword evidence="3" id="KW-1185">Reference proteome</keyword>
<protein>
    <submittedName>
        <fullName evidence="2">Uncharacterized protein</fullName>
    </submittedName>
</protein>
<evidence type="ECO:0000313" key="3">
    <source>
        <dbReference type="Proteomes" id="UP001165667"/>
    </source>
</evidence>
<proteinExistence type="predicted"/>
<keyword evidence="1" id="KW-0732">Signal</keyword>
<dbReference type="Proteomes" id="UP001165667">
    <property type="component" value="Unassembled WGS sequence"/>
</dbReference>